<gene>
    <name evidence="2 3" type="primary">LOC106742661</name>
</gene>
<keyword evidence="1" id="KW-1185">Reference proteome</keyword>
<reference evidence="2 3" key="1">
    <citation type="submission" date="2025-04" db="UniProtKB">
        <authorList>
            <consortium name="RefSeq"/>
        </authorList>
    </citation>
    <scope>IDENTIFICATION</scope>
</reference>
<dbReference type="OrthoDB" id="7555211at2759"/>
<dbReference type="Proteomes" id="UP000515204">
    <property type="component" value="Unplaced"/>
</dbReference>
<name>A0A6P3X073_DINQU</name>
<dbReference type="RefSeq" id="XP_014471317.1">
    <property type="nucleotide sequence ID" value="XM_014615831.1"/>
</dbReference>
<protein>
    <submittedName>
        <fullName evidence="2 3">Uncharacterized protein LOC106742661 isoform X1</fullName>
    </submittedName>
</protein>
<proteinExistence type="predicted"/>
<accession>A0A6P3X073</accession>
<evidence type="ECO:0000313" key="2">
    <source>
        <dbReference type="RefSeq" id="XP_014471317.1"/>
    </source>
</evidence>
<sequence>MDLSHFQNKWLILYVSSEENRNNNEALDDDTGGFEEDYVCIPKKRRVTEPRFISKICVPDVVTPRRVKRVIALEKRNERKERKKINTLHCQKRDLLKRITCLQDMVKHLQQGLMSENTGESVMIKY</sequence>
<organism evidence="1 3">
    <name type="scientific">Dinoponera quadriceps</name>
    <name type="common">South American ant</name>
    <dbReference type="NCBI Taxonomy" id="609295"/>
    <lineage>
        <taxon>Eukaryota</taxon>
        <taxon>Metazoa</taxon>
        <taxon>Ecdysozoa</taxon>
        <taxon>Arthropoda</taxon>
        <taxon>Hexapoda</taxon>
        <taxon>Insecta</taxon>
        <taxon>Pterygota</taxon>
        <taxon>Neoptera</taxon>
        <taxon>Endopterygota</taxon>
        <taxon>Hymenoptera</taxon>
        <taxon>Apocrita</taxon>
        <taxon>Aculeata</taxon>
        <taxon>Formicoidea</taxon>
        <taxon>Formicidae</taxon>
        <taxon>Ponerinae</taxon>
        <taxon>Ponerini</taxon>
        <taxon>Dinoponera</taxon>
    </lineage>
</organism>
<dbReference type="GeneID" id="106742661"/>
<dbReference type="AlphaFoldDB" id="A0A6P3X073"/>
<dbReference type="RefSeq" id="XP_014471319.1">
    <property type="nucleotide sequence ID" value="XM_014615833.1"/>
</dbReference>
<evidence type="ECO:0000313" key="1">
    <source>
        <dbReference type="Proteomes" id="UP000515204"/>
    </source>
</evidence>
<dbReference type="KEGG" id="dqu:106742661"/>
<evidence type="ECO:0000313" key="3">
    <source>
        <dbReference type="RefSeq" id="XP_014471319.1"/>
    </source>
</evidence>